<accession>A0ABX0SZL7</accession>
<name>A0ABX0SZL7_9PSEU</name>
<gene>
    <name evidence="1" type="ORF">FHX46_003295</name>
</gene>
<evidence type="ECO:0000313" key="2">
    <source>
        <dbReference type="Proteomes" id="UP000754495"/>
    </source>
</evidence>
<sequence>MAGVWSHSSPGMSSIHSWVIWNAALLTGTSIRPNSATAVAIADRQCAGPARSPGSSATLRPASSTHRWVSCASSCS</sequence>
<comment type="caution">
    <text evidence="1">The sequence shown here is derived from an EMBL/GenBank/DDBJ whole genome shotgun (WGS) entry which is preliminary data.</text>
</comment>
<dbReference type="EMBL" id="JAANOU010000001">
    <property type="protein sequence ID" value="NIH80765.1"/>
    <property type="molecule type" value="Genomic_DNA"/>
</dbReference>
<organism evidence="1 2">
    <name type="scientific">Amycolatopsis viridis</name>
    <dbReference type="NCBI Taxonomy" id="185678"/>
    <lineage>
        <taxon>Bacteria</taxon>
        <taxon>Bacillati</taxon>
        <taxon>Actinomycetota</taxon>
        <taxon>Actinomycetes</taxon>
        <taxon>Pseudonocardiales</taxon>
        <taxon>Pseudonocardiaceae</taxon>
        <taxon>Amycolatopsis</taxon>
    </lineage>
</organism>
<protein>
    <submittedName>
        <fullName evidence="1">Uncharacterized protein</fullName>
    </submittedName>
</protein>
<evidence type="ECO:0000313" key="1">
    <source>
        <dbReference type="EMBL" id="NIH80765.1"/>
    </source>
</evidence>
<reference evidence="1 2" key="1">
    <citation type="submission" date="2020-03" db="EMBL/GenBank/DDBJ databases">
        <title>Sequencing the genomes of 1000 actinobacteria strains.</title>
        <authorList>
            <person name="Klenk H.-P."/>
        </authorList>
    </citation>
    <scope>NUCLEOTIDE SEQUENCE [LARGE SCALE GENOMIC DNA]</scope>
    <source>
        <strain evidence="1 2">DSM 45668</strain>
    </source>
</reference>
<keyword evidence="2" id="KW-1185">Reference proteome</keyword>
<proteinExistence type="predicted"/>
<dbReference type="Proteomes" id="UP000754495">
    <property type="component" value="Unassembled WGS sequence"/>
</dbReference>